<sequence length="145" mass="16055">MMSIISLITISNFIVHCAPPNPVHTIWRFQLLPSPLPALLCLERLLLNCPRSLCPSPQSPFMLTSAPSSAARCLTIHLHPTPHHRLYWLYSVALLDAPASFSNVPKRAVKADPEQTSTTSSRRSRTSFASPNSQNLGDKDKDEIV</sequence>
<protein>
    <submittedName>
        <fullName evidence="3">Uncharacterized protein</fullName>
    </submittedName>
</protein>
<reference evidence="3" key="1">
    <citation type="journal article" date="2020" name="Stud. Mycol.">
        <title>101 Dothideomycetes genomes: a test case for predicting lifestyles and emergence of pathogens.</title>
        <authorList>
            <person name="Haridas S."/>
            <person name="Albert R."/>
            <person name="Binder M."/>
            <person name="Bloem J."/>
            <person name="Labutti K."/>
            <person name="Salamov A."/>
            <person name="Andreopoulos B."/>
            <person name="Baker S."/>
            <person name="Barry K."/>
            <person name="Bills G."/>
            <person name="Bluhm B."/>
            <person name="Cannon C."/>
            <person name="Castanera R."/>
            <person name="Culley D."/>
            <person name="Daum C."/>
            <person name="Ezra D."/>
            <person name="Gonzalez J."/>
            <person name="Henrissat B."/>
            <person name="Kuo A."/>
            <person name="Liang C."/>
            <person name="Lipzen A."/>
            <person name="Lutzoni F."/>
            <person name="Magnuson J."/>
            <person name="Mondo S."/>
            <person name="Nolan M."/>
            <person name="Ohm R."/>
            <person name="Pangilinan J."/>
            <person name="Park H.-J."/>
            <person name="Ramirez L."/>
            <person name="Alfaro M."/>
            <person name="Sun H."/>
            <person name="Tritt A."/>
            <person name="Yoshinaga Y."/>
            <person name="Zwiers L.-H."/>
            <person name="Turgeon B."/>
            <person name="Goodwin S."/>
            <person name="Spatafora J."/>
            <person name="Crous P."/>
            <person name="Grigoriev I."/>
        </authorList>
    </citation>
    <scope>NUCLEOTIDE SEQUENCE</scope>
    <source>
        <strain evidence="3">CBS 207.26</strain>
    </source>
</reference>
<accession>A0A6A6E855</accession>
<evidence type="ECO:0000256" key="2">
    <source>
        <dbReference type="SAM" id="SignalP"/>
    </source>
</evidence>
<keyword evidence="2" id="KW-0732">Signal</keyword>
<evidence type="ECO:0000256" key="1">
    <source>
        <dbReference type="SAM" id="MobiDB-lite"/>
    </source>
</evidence>
<proteinExistence type="predicted"/>
<dbReference type="AlphaFoldDB" id="A0A6A6E855"/>
<dbReference type="EMBL" id="ML994631">
    <property type="protein sequence ID" value="KAF2186026.1"/>
    <property type="molecule type" value="Genomic_DNA"/>
</dbReference>
<dbReference type="Proteomes" id="UP000800200">
    <property type="component" value="Unassembled WGS sequence"/>
</dbReference>
<feature type="region of interest" description="Disordered" evidence="1">
    <location>
        <begin position="104"/>
        <end position="145"/>
    </location>
</feature>
<evidence type="ECO:0000313" key="4">
    <source>
        <dbReference type="Proteomes" id="UP000800200"/>
    </source>
</evidence>
<gene>
    <name evidence="3" type="ORF">K469DRAFT_153475</name>
</gene>
<feature type="chain" id="PRO_5025328160" evidence="2">
    <location>
        <begin position="18"/>
        <end position="145"/>
    </location>
</feature>
<keyword evidence="4" id="KW-1185">Reference proteome</keyword>
<name>A0A6A6E855_9PEZI</name>
<organism evidence="3 4">
    <name type="scientific">Zopfia rhizophila CBS 207.26</name>
    <dbReference type="NCBI Taxonomy" id="1314779"/>
    <lineage>
        <taxon>Eukaryota</taxon>
        <taxon>Fungi</taxon>
        <taxon>Dikarya</taxon>
        <taxon>Ascomycota</taxon>
        <taxon>Pezizomycotina</taxon>
        <taxon>Dothideomycetes</taxon>
        <taxon>Dothideomycetes incertae sedis</taxon>
        <taxon>Zopfiaceae</taxon>
        <taxon>Zopfia</taxon>
    </lineage>
</organism>
<feature type="signal peptide" evidence="2">
    <location>
        <begin position="1"/>
        <end position="17"/>
    </location>
</feature>
<evidence type="ECO:0000313" key="3">
    <source>
        <dbReference type="EMBL" id="KAF2186026.1"/>
    </source>
</evidence>